<evidence type="ECO:0000256" key="2">
    <source>
        <dbReference type="ARBA" id="ARBA00006484"/>
    </source>
</evidence>
<dbReference type="InterPro" id="IPR018201">
    <property type="entry name" value="Ketoacyl_synth_AS"/>
</dbReference>
<proteinExistence type="inferred from homology"/>
<dbReference type="InterPro" id="IPR009081">
    <property type="entry name" value="PP-bd_ACP"/>
</dbReference>
<evidence type="ECO:0000256" key="4">
    <source>
        <dbReference type="ARBA" id="ARBA00022553"/>
    </source>
</evidence>
<dbReference type="Gene3D" id="3.10.129.110">
    <property type="entry name" value="Polyketide synthase dehydratase"/>
    <property type="match status" value="1"/>
</dbReference>
<feature type="active site" description="Proton acceptor; for dehydratase activity" evidence="6">
    <location>
        <position position="2053"/>
    </location>
</feature>
<dbReference type="SMART" id="SM00822">
    <property type="entry name" value="PKS_KR"/>
    <property type="match status" value="1"/>
</dbReference>
<dbReference type="GO" id="GO:0004316">
    <property type="term" value="F:3-oxoacyl-[acyl-carrier-protein] reductase (NADPH) activity"/>
    <property type="evidence" value="ECO:0007669"/>
    <property type="project" value="UniProtKB-EC"/>
</dbReference>
<keyword evidence="5" id="KW-0808">Transferase</keyword>
<dbReference type="STRING" id="1212491.LFA_0889"/>
<dbReference type="InterPro" id="IPR014043">
    <property type="entry name" value="Acyl_transferase_dom"/>
</dbReference>
<reference evidence="11" key="1">
    <citation type="submission" date="2014-09" db="EMBL/GenBank/DDBJ databases">
        <authorList>
            <person name="Gomez-Valero L."/>
        </authorList>
    </citation>
    <scope>NUCLEOTIDE SEQUENCE [LARGE SCALE GENOMIC DNA]</scope>
    <source>
        <strain evidence="11">ATCC700992</strain>
    </source>
</reference>
<dbReference type="InterPro" id="IPR016036">
    <property type="entry name" value="Malonyl_transacylase_ACP-bd"/>
</dbReference>
<evidence type="ECO:0000256" key="6">
    <source>
        <dbReference type="PROSITE-ProRule" id="PRU01363"/>
    </source>
</evidence>
<dbReference type="Gene3D" id="3.40.50.720">
    <property type="entry name" value="NAD(P)-binding Rossmann-like Domain"/>
    <property type="match status" value="1"/>
</dbReference>
<dbReference type="PROSITE" id="PS52004">
    <property type="entry name" value="KS3_2"/>
    <property type="match status" value="1"/>
</dbReference>
<dbReference type="HOGENOM" id="CLU_000022_30_2_6"/>
<dbReference type="CDD" id="cd08953">
    <property type="entry name" value="KR_2_SDR_x"/>
    <property type="match status" value="1"/>
</dbReference>
<sequence length="2296" mass="255356">MMHPKDELVRIAVVGVGGIFPGARNATEFWRNIVTGKDLITEVPPDHWNIADYYDKDPKAEDKTYCRRGAFIPHVEFDPIEWGMPPQNIVSTDTSQLLALIVAKEVLQDTFDGKFFGVDLSRASVILGATCMLESIPPVSNRQYRPLWTKAMKEHGLSDKQAKEICDRICEHLPPWTESTFPGLLMNVIAGRIANRLNFGGTNCTTDAACASSLAALSMGINELRVNQSDLVVIGGVDTLNDIQTYMCFSKTPALSPSEECRPFSAKSDGTMLGEGLGLLALKRLEDAERDGNHIYAIIRGIGTSSDGRSKSIYAPLADGQAVALKNAYAMAAYPPSTVDLMEAHGTGTRAGDTEEFKSLNKIFSMDNPEQKQWCALGSIKSQIGHTKGAAGAASLFKIVMALHHKVLPPTLKVDEPNPNLDIENSPFYLNTSTRPWIKDDTTPRRASVSSFGFGGTNFHIAVEEYQGSGKKALRLNSFDSHLLLLSADNAPALMTECRKVVDETQTYDEAYVAHRARKSYQDFNYQKNYRIAILAKNNTELREKLCKVIQQLEKNSERPITEKDIYYSSGSRTGKLAFIFSGQGSQYLNMGTDIAINFDSPRKIWDKTATIQLDKNRFLHEVVYPKAVFSIDEKKKQYELINNTIWSQPSIAAMAYSQIALLNELNIKPDCVAGHSFGELVALAYAGSYDFETLVKMARTRGELMAPHGGAEPGGMLAVLHPVEDTLARLKEWQLPLVIANYNSPNELILSGKKEDINKAVTLFNQYKISCTELPVSNAFHSPMMETAATEFRQYIETIPFNALTLPVYSNLYAKQYQTPEIKDTLANTLVNSVRFSEMITSMYNDGVRTFVEVGPGSVLSHLTETILAGKNVQSIAIDHKNDHGVISLLRALGQLAALGIPFDINQLFAAFTMPPEPEILANKKHRILINGTNVKPIVPPLKTPASHPMELVESPEPTDKAYNIEPPLIQPHMNTVNIPPIETQRITSMSDTDNKHSPIITLLEDIQENITREYEIYQKSTAESHHAFLQIMEQTLQQLHHHRNENSNTLIEQEYLAQINELAQQRGEQHNQSVNAFTAPVKEPEIKINVENKPNNIPKQNEEPDQLANAVLTVIAQETGYPQEMLKLDMEMEADLGIDSIKRVEILSVIKEKIPNLPELDPMQLSTLKTLEQLKNYLANQSDSEPKIKAQSSVIAPHNEVVTPAPVGISPATQIQQQDITKSILAIIAEETGYPQEMLKLDMEMEADLGIDSIKRVEIFSAIKEKIPNLPELDPMQLATLKTLEQLNNYLANQSNNQQNIEMQSTLLTFPETSHRPIAEAIPEEPTARQDLTQNILAIIAEETGYPQEMLKLDMEMEADLGIDSIKRVEIFSAIKEKIPNLPEFDPMQLATLKTLEQLKNYLANQSYSEQKIEVQSTVLTFPETPQNKVAEPILAAPKLQRDITQDILAIIAEETGYPQEMLKLDMEMEADLGIDSIKHVEIFSAIKEKMPNLPELDPMQLATLKTLGQLKDYLENPVEGPQLKEEITPPLVDEKPPETVLKNDFRLGQHLIQVPFSQQVMPGLIGNNCFIIKDKKGIATQLANFLRSQGINAVEVTQPKEISGERPCIIYLEGLAQFTSIEESMNANIAAFNLLQSIATMVEQGGSIVIAQDTGGTLGQTSANPIRSWSGGLLSLARTARWEWPNTFIKAIDIDCANQLPQDIAKRLAEELLLGGESKEIGLGLDGSRVAVEDIYLNYAPPQSLSLADGDVVIVTGGGHGITSWCIEALASQYHLHFILLGRTALQSEPDYCKSAQTPAELKGILFQNKQSVITPRQLDEEAKRILTNREIRKTLDALSKNGSKATYYSLDILNEQELKATINEITQKHGVIKGLIHGAGILRDKMITQKSPEEFKAVFNTKVKGLALLINALHSQPLHLICLFSSVVARYGNKGQSDYAMANQVLNTVATNEAMQRSAQCLVKAINWGAWEGGMVTPELSKQFRERGVSLLSREQGVTLFLEELAQKHPISIVLGGPLNETKENKDALEQGRHCFIINKESYSFLQSHVIKDKPVVPMCLILEWFVSVAKNKLPDMQKIVCSDLKIHRGIRLDNLDNEAFFVGSANAQQNEYDDLQMKLENDEGKLFCTMSVLVNGEEKSNGIKLLADETSGQWPWRASDCYGDMSKLFHGPHFHLIHSLDDYGENTATATLRGIDTLNWPDHHQWITDPGLVDGAFQVASLFGQKHFKRISLPMKVKKIIIHHHGVIKSSVKCLLQCLSCDGFRATYHLMLLAGSMQILEIQGLEMVIMP</sequence>
<dbReference type="SUPFAM" id="SSF51735">
    <property type="entry name" value="NAD(P)-binding Rossmann-fold domains"/>
    <property type="match status" value="2"/>
</dbReference>
<evidence type="ECO:0000259" key="8">
    <source>
        <dbReference type="PROSITE" id="PS52004"/>
    </source>
</evidence>
<keyword evidence="4" id="KW-0597">Phosphoprotein</keyword>
<dbReference type="InterPro" id="IPR052568">
    <property type="entry name" value="PKS-FAS_Synthase"/>
</dbReference>
<dbReference type="SUPFAM" id="SSF47336">
    <property type="entry name" value="ACP-like"/>
    <property type="match status" value="4"/>
</dbReference>
<dbReference type="UniPathway" id="UPA00094"/>
<comment type="pathway">
    <text evidence="1">Lipid metabolism; fatty acid biosynthesis.</text>
</comment>
<dbReference type="KEGG" id="lfa:LFA_0889"/>
<feature type="domain" description="Carrier" evidence="7">
    <location>
        <begin position="1441"/>
        <end position="1521"/>
    </location>
</feature>
<dbReference type="InterPro" id="IPR014031">
    <property type="entry name" value="Ketoacyl_synth_C"/>
</dbReference>
<feature type="region of interest" description="C-terminal hotdog fold" evidence="6">
    <location>
        <begin position="2158"/>
        <end position="2296"/>
    </location>
</feature>
<feature type="domain" description="Carrier" evidence="7">
    <location>
        <begin position="1329"/>
        <end position="1409"/>
    </location>
</feature>
<dbReference type="OrthoDB" id="9778690at2"/>
<dbReference type="RefSeq" id="WP_084602110.1">
    <property type="nucleotide sequence ID" value="NZ_LN614827.1"/>
</dbReference>
<dbReference type="InterPro" id="IPR057326">
    <property type="entry name" value="KR_dom"/>
</dbReference>
<dbReference type="Gene3D" id="3.30.70.250">
    <property type="entry name" value="Malonyl-CoA ACP transacylase, ACP-binding"/>
    <property type="match status" value="1"/>
</dbReference>
<evidence type="ECO:0000259" key="7">
    <source>
        <dbReference type="PROSITE" id="PS50075"/>
    </source>
</evidence>
<dbReference type="Pfam" id="PF00550">
    <property type="entry name" value="PP-binding"/>
    <property type="match status" value="4"/>
</dbReference>
<feature type="domain" description="Carrier" evidence="7">
    <location>
        <begin position="1217"/>
        <end position="1297"/>
    </location>
</feature>
<dbReference type="Pfam" id="PF16197">
    <property type="entry name" value="KAsynt_C_assoc"/>
    <property type="match status" value="1"/>
</dbReference>
<dbReference type="InterPro" id="IPR020841">
    <property type="entry name" value="PKS_Beta-ketoAc_synthase_dom"/>
</dbReference>
<dbReference type="InterPro" id="IPR042104">
    <property type="entry name" value="PKS_dehydratase_sf"/>
</dbReference>
<dbReference type="Pfam" id="PF00109">
    <property type="entry name" value="ketoacyl-synt"/>
    <property type="match status" value="1"/>
</dbReference>
<dbReference type="Proteomes" id="UP000032430">
    <property type="component" value="Chromosome I"/>
</dbReference>
<keyword evidence="10" id="KW-0560">Oxidoreductase</keyword>
<evidence type="ECO:0000256" key="5">
    <source>
        <dbReference type="ARBA" id="ARBA00022679"/>
    </source>
</evidence>
<evidence type="ECO:0000313" key="11">
    <source>
        <dbReference type="Proteomes" id="UP000032430"/>
    </source>
</evidence>
<dbReference type="InterPro" id="IPR013968">
    <property type="entry name" value="PKS_KR"/>
</dbReference>
<evidence type="ECO:0000259" key="9">
    <source>
        <dbReference type="PROSITE" id="PS52019"/>
    </source>
</evidence>
<organism evidence="10 11">
    <name type="scientific">Legionella fallonii LLAP-10</name>
    <dbReference type="NCBI Taxonomy" id="1212491"/>
    <lineage>
        <taxon>Bacteria</taxon>
        <taxon>Pseudomonadati</taxon>
        <taxon>Pseudomonadota</taxon>
        <taxon>Gammaproteobacteria</taxon>
        <taxon>Legionellales</taxon>
        <taxon>Legionellaceae</taxon>
        <taxon>Legionella</taxon>
    </lineage>
</organism>
<dbReference type="InterPro" id="IPR001227">
    <property type="entry name" value="Ac_transferase_dom_sf"/>
</dbReference>
<dbReference type="Pfam" id="PF02801">
    <property type="entry name" value="Ketoacyl-synt_C"/>
    <property type="match status" value="1"/>
</dbReference>
<dbReference type="Pfam" id="PF14765">
    <property type="entry name" value="PS-DH"/>
    <property type="match status" value="1"/>
</dbReference>
<dbReference type="InterPro" id="IPR036736">
    <property type="entry name" value="ACP-like_sf"/>
</dbReference>
<feature type="active site" description="Proton donor; for dehydratase activity" evidence="6">
    <location>
        <position position="2219"/>
    </location>
</feature>
<dbReference type="GO" id="GO:0006633">
    <property type="term" value="P:fatty acid biosynthetic process"/>
    <property type="evidence" value="ECO:0007669"/>
    <property type="project" value="UniProtKB-UniPathway"/>
</dbReference>
<feature type="region of interest" description="N-terminal hotdog fold" evidence="6">
    <location>
        <begin position="2013"/>
        <end position="2144"/>
    </location>
</feature>
<dbReference type="PROSITE" id="PS52019">
    <property type="entry name" value="PKS_MFAS_DH"/>
    <property type="match status" value="1"/>
</dbReference>
<evidence type="ECO:0000256" key="1">
    <source>
        <dbReference type="ARBA" id="ARBA00005194"/>
    </source>
</evidence>
<dbReference type="Pfam" id="PF00698">
    <property type="entry name" value="Acyl_transf_1"/>
    <property type="match status" value="1"/>
</dbReference>
<accession>A0A098G4C9</accession>
<dbReference type="InterPro" id="IPR014030">
    <property type="entry name" value="Ketoacyl_synth_N"/>
</dbReference>
<dbReference type="InterPro" id="IPR032821">
    <property type="entry name" value="PKS_assoc"/>
</dbReference>
<dbReference type="Gene3D" id="1.10.1200.10">
    <property type="entry name" value="ACP-like"/>
    <property type="match status" value="4"/>
</dbReference>
<dbReference type="SUPFAM" id="SSF53901">
    <property type="entry name" value="Thiolase-like"/>
    <property type="match status" value="1"/>
</dbReference>
<keyword evidence="11" id="KW-1185">Reference proteome</keyword>
<dbReference type="PROSITE" id="PS00606">
    <property type="entry name" value="KS3_1"/>
    <property type="match status" value="1"/>
</dbReference>
<dbReference type="PANTHER" id="PTHR43074:SF1">
    <property type="entry name" value="BETA-KETOACYL SYNTHASE FAMILY PROTEIN-RELATED"/>
    <property type="match status" value="1"/>
</dbReference>
<evidence type="ECO:0000256" key="3">
    <source>
        <dbReference type="ARBA" id="ARBA00022450"/>
    </source>
</evidence>
<gene>
    <name evidence="10" type="ORF">LFA_0889</name>
</gene>
<dbReference type="Pfam" id="PF08659">
    <property type="entry name" value="KR"/>
    <property type="match status" value="1"/>
</dbReference>
<dbReference type="InterPro" id="IPR016039">
    <property type="entry name" value="Thiolase-like"/>
</dbReference>
<dbReference type="CDD" id="cd00833">
    <property type="entry name" value="PKS"/>
    <property type="match status" value="1"/>
</dbReference>
<comment type="similarity">
    <text evidence="2">Belongs to the short-chain dehydrogenases/reductases (SDR) family.</text>
</comment>
<dbReference type="GO" id="GO:0004315">
    <property type="term" value="F:3-oxoacyl-[acyl-carrier-protein] synthase activity"/>
    <property type="evidence" value="ECO:0007669"/>
    <property type="project" value="InterPro"/>
</dbReference>
<protein>
    <submittedName>
        <fullName evidence="10">3-oxoacyl-[acyl-carrier-protein] reductase and Beta-ketoacyl synthase, active site</fullName>
        <ecNumber evidence="10">1.1.1.100</ecNumber>
    </submittedName>
</protein>
<name>A0A098G4C9_9GAMM</name>
<dbReference type="Gene3D" id="3.40.366.10">
    <property type="entry name" value="Malonyl-Coenzyme A Acyl Carrier Protein, domain 2"/>
    <property type="match status" value="1"/>
</dbReference>
<dbReference type="InterPro" id="IPR049551">
    <property type="entry name" value="PKS_DH_C"/>
</dbReference>
<dbReference type="EMBL" id="LN614827">
    <property type="protein sequence ID" value="CEG56335.1"/>
    <property type="molecule type" value="Genomic_DNA"/>
</dbReference>
<dbReference type="SMART" id="SM00827">
    <property type="entry name" value="PKS_AT"/>
    <property type="match status" value="1"/>
</dbReference>
<evidence type="ECO:0000313" key="10">
    <source>
        <dbReference type="EMBL" id="CEG56335.1"/>
    </source>
</evidence>
<dbReference type="Gene3D" id="3.40.47.10">
    <property type="match status" value="1"/>
</dbReference>
<feature type="domain" description="PKS/mFAS DH" evidence="9">
    <location>
        <begin position="2013"/>
        <end position="2296"/>
    </location>
</feature>
<dbReference type="EC" id="1.1.1.100" evidence="10"/>
<dbReference type="InterPro" id="IPR016035">
    <property type="entry name" value="Acyl_Trfase/lysoPLipase"/>
</dbReference>
<dbReference type="InterPro" id="IPR036291">
    <property type="entry name" value="NAD(P)-bd_dom_sf"/>
</dbReference>
<dbReference type="SMART" id="SM00825">
    <property type="entry name" value="PKS_KS"/>
    <property type="match status" value="1"/>
</dbReference>
<dbReference type="PANTHER" id="PTHR43074">
    <property type="entry name" value="OMEGA-3 POLYUNSATURATED FATTY ACID SYNTHASE PFAB-RELATED"/>
    <property type="match status" value="1"/>
</dbReference>
<dbReference type="SUPFAM" id="SSF55048">
    <property type="entry name" value="Probable ACP-binding domain of malonyl-CoA ACP transacylase"/>
    <property type="match status" value="1"/>
</dbReference>
<keyword evidence="3" id="KW-0596">Phosphopantetheine</keyword>
<dbReference type="PROSITE" id="PS50075">
    <property type="entry name" value="CARRIER"/>
    <property type="match status" value="4"/>
</dbReference>
<feature type="domain" description="Carrier" evidence="7">
    <location>
        <begin position="1104"/>
        <end position="1184"/>
    </location>
</feature>
<dbReference type="SUPFAM" id="SSF52151">
    <property type="entry name" value="FabD/lysophospholipase-like"/>
    <property type="match status" value="1"/>
</dbReference>
<feature type="domain" description="Ketosynthase family 3 (KS3)" evidence="8">
    <location>
        <begin position="8"/>
        <end position="465"/>
    </location>
</feature>
<dbReference type="InterPro" id="IPR049900">
    <property type="entry name" value="PKS_mFAS_DH"/>
</dbReference>